<accession>A0A0J8GUX7</accession>
<name>A0A0J8GUX7_9ALTE</name>
<dbReference type="PANTHER" id="PTHR44591:SF19">
    <property type="entry name" value="TWO-COMPONENT RESPONSE REGULATOR-RELATED"/>
    <property type="match status" value="1"/>
</dbReference>
<dbReference type="PANTHER" id="PTHR44591">
    <property type="entry name" value="STRESS RESPONSE REGULATOR PROTEIN 1"/>
    <property type="match status" value="1"/>
</dbReference>
<reference evidence="4 5" key="1">
    <citation type="submission" date="2015-04" db="EMBL/GenBank/DDBJ databases">
        <title>Draft Genome Sequence of the Novel Agar-Digesting Marine Bacterium Q1.</title>
        <authorList>
            <person name="Li Y."/>
            <person name="Li D."/>
            <person name="Chen G."/>
            <person name="Du Z."/>
        </authorList>
    </citation>
    <scope>NUCLEOTIDE SEQUENCE [LARGE SCALE GENOMIC DNA]</scope>
    <source>
        <strain evidence="4 5">Q1</strain>
    </source>
</reference>
<dbReference type="InterPro" id="IPR050595">
    <property type="entry name" value="Bact_response_regulator"/>
</dbReference>
<sequence>MNNKAKLIMVDDEAEILRALERSLRKEYQITTTVSANEALQILESESFDLIISDVRMMEMDGLDLLATCQEKYPDMGRIALTGYADMETCQNAVNQQIAQIIISKPWETFELKNLINLVTQLQQLKIENRQLKLALP</sequence>
<dbReference type="InterPro" id="IPR011006">
    <property type="entry name" value="CheY-like_superfamily"/>
</dbReference>
<evidence type="ECO:0000313" key="5">
    <source>
        <dbReference type="Proteomes" id="UP000037600"/>
    </source>
</evidence>
<dbReference type="Proteomes" id="UP000037600">
    <property type="component" value="Unassembled WGS sequence"/>
</dbReference>
<dbReference type="OrthoDB" id="9802066at2"/>
<keyword evidence="5" id="KW-1185">Reference proteome</keyword>
<organism evidence="4 5">
    <name type="scientific">Catenovulum maritimum</name>
    <dbReference type="NCBI Taxonomy" id="1513271"/>
    <lineage>
        <taxon>Bacteria</taxon>
        <taxon>Pseudomonadati</taxon>
        <taxon>Pseudomonadota</taxon>
        <taxon>Gammaproteobacteria</taxon>
        <taxon>Alteromonadales</taxon>
        <taxon>Alteromonadaceae</taxon>
        <taxon>Catenovulum</taxon>
    </lineage>
</organism>
<dbReference type="PROSITE" id="PS50110">
    <property type="entry name" value="RESPONSE_REGULATORY"/>
    <property type="match status" value="1"/>
</dbReference>
<dbReference type="Pfam" id="PF00072">
    <property type="entry name" value="Response_reg"/>
    <property type="match status" value="1"/>
</dbReference>
<keyword evidence="1 2" id="KW-0597">Phosphoprotein</keyword>
<dbReference type="GO" id="GO:0000160">
    <property type="term" value="P:phosphorelay signal transduction system"/>
    <property type="evidence" value="ECO:0007669"/>
    <property type="project" value="InterPro"/>
</dbReference>
<dbReference type="InterPro" id="IPR001789">
    <property type="entry name" value="Sig_transdc_resp-reg_receiver"/>
</dbReference>
<evidence type="ECO:0000256" key="1">
    <source>
        <dbReference type="ARBA" id="ARBA00022553"/>
    </source>
</evidence>
<dbReference type="SUPFAM" id="SSF52172">
    <property type="entry name" value="CheY-like"/>
    <property type="match status" value="1"/>
</dbReference>
<comment type="caution">
    <text evidence="4">The sequence shown here is derived from an EMBL/GenBank/DDBJ whole genome shotgun (WGS) entry which is preliminary data.</text>
</comment>
<protein>
    <submittedName>
        <fullName evidence="4">Response regulator receiver protein</fullName>
    </submittedName>
</protein>
<feature type="domain" description="Response regulatory" evidence="3">
    <location>
        <begin position="6"/>
        <end position="120"/>
    </location>
</feature>
<evidence type="ECO:0000259" key="3">
    <source>
        <dbReference type="PROSITE" id="PS50110"/>
    </source>
</evidence>
<evidence type="ECO:0000256" key="2">
    <source>
        <dbReference type="PROSITE-ProRule" id="PRU00169"/>
    </source>
</evidence>
<feature type="modified residue" description="4-aspartylphosphate" evidence="2">
    <location>
        <position position="54"/>
    </location>
</feature>
<dbReference type="AlphaFoldDB" id="A0A0J8GUX7"/>
<gene>
    <name evidence="4" type="ORF">XM47_03070</name>
</gene>
<evidence type="ECO:0000313" key="4">
    <source>
        <dbReference type="EMBL" id="KMT66532.1"/>
    </source>
</evidence>
<dbReference type="RefSeq" id="WP_048689496.1">
    <property type="nucleotide sequence ID" value="NZ_KQ130483.1"/>
</dbReference>
<dbReference type="SMART" id="SM00448">
    <property type="entry name" value="REC"/>
    <property type="match status" value="1"/>
</dbReference>
<proteinExistence type="predicted"/>
<dbReference type="EMBL" id="LAZL01000003">
    <property type="protein sequence ID" value="KMT66532.1"/>
    <property type="molecule type" value="Genomic_DNA"/>
</dbReference>
<dbReference type="STRING" id="1513271.XM47_03070"/>
<dbReference type="Gene3D" id="3.40.50.2300">
    <property type="match status" value="1"/>
</dbReference>